<evidence type="ECO:0000256" key="5">
    <source>
        <dbReference type="ARBA" id="ARBA00022490"/>
    </source>
</evidence>
<proteinExistence type="inferred from homology"/>
<keyword evidence="10 15" id="KW-0067">ATP-binding</keyword>
<feature type="binding site" evidence="15">
    <location>
        <position position="808"/>
    </location>
    <ligand>
        <name>ATP</name>
        <dbReference type="ChEBI" id="CHEBI:30616"/>
    </ligand>
</feature>
<name>A0A1F8H1X1_9BACT</name>
<accession>A0A1F8H1X1</accession>
<dbReference type="GO" id="GO:0002161">
    <property type="term" value="F:aminoacyl-tRNA deacylase activity"/>
    <property type="evidence" value="ECO:0007669"/>
    <property type="project" value="InterPro"/>
</dbReference>
<dbReference type="SUPFAM" id="SSF53254">
    <property type="entry name" value="Phosphoglycerate mutase-like"/>
    <property type="match status" value="1"/>
</dbReference>
<dbReference type="PANTHER" id="PTHR42780:SF1">
    <property type="entry name" value="ISOLEUCINE--TRNA LIGASE, CYTOPLASMIC"/>
    <property type="match status" value="1"/>
</dbReference>
<dbReference type="InterPro" id="IPR009080">
    <property type="entry name" value="tRNAsynth_Ia_anticodon-bd"/>
</dbReference>
<evidence type="ECO:0000256" key="14">
    <source>
        <dbReference type="ARBA" id="ARBA00048359"/>
    </source>
</evidence>
<comment type="cofactor">
    <cofactor evidence="1 15">
        <name>Zn(2+)</name>
        <dbReference type="ChEBI" id="CHEBI:29105"/>
    </cofactor>
</comment>
<feature type="short sequence motif" description="'KMSKS' region" evidence="15">
    <location>
        <begin position="805"/>
        <end position="809"/>
    </location>
</feature>
<feature type="short sequence motif" description="'HIGH' region" evidence="15">
    <location>
        <begin position="45"/>
        <end position="55"/>
    </location>
</feature>
<dbReference type="GO" id="GO:0006428">
    <property type="term" value="P:isoleucyl-tRNA aminoacylation"/>
    <property type="evidence" value="ECO:0007669"/>
    <property type="project" value="UniProtKB-UniRule"/>
</dbReference>
<dbReference type="Pfam" id="PF08264">
    <property type="entry name" value="Anticodon_1"/>
    <property type="match status" value="1"/>
</dbReference>
<comment type="domain">
    <text evidence="15">IleRS has two distinct active sites: one for aminoacylation and one for editing. The misactivated valine is translocated from the active site to the editing site, which sterically excludes the correctly activated isoleucine. The single editing site contains two valyl binding pockets, one specific for each substrate (Val-AMP or Val-tRNA(Ile)).</text>
</comment>
<dbReference type="FunFam" id="3.40.50.620:FF:000063">
    <property type="entry name" value="Isoleucine--tRNA ligase"/>
    <property type="match status" value="1"/>
</dbReference>
<evidence type="ECO:0000256" key="3">
    <source>
        <dbReference type="ARBA" id="ARBA00007078"/>
    </source>
</evidence>
<dbReference type="SUPFAM" id="SSF50677">
    <property type="entry name" value="ValRS/IleRS/LeuRS editing domain"/>
    <property type="match status" value="1"/>
</dbReference>
<evidence type="ECO:0000256" key="11">
    <source>
        <dbReference type="ARBA" id="ARBA00022917"/>
    </source>
</evidence>
<dbReference type="EC" id="6.1.1.5" evidence="15"/>
<dbReference type="InterPro" id="IPR023586">
    <property type="entry name" value="Ile-tRNA-ligase_type2"/>
</dbReference>
<dbReference type="Proteomes" id="UP000177494">
    <property type="component" value="Unassembled WGS sequence"/>
</dbReference>
<dbReference type="InterPro" id="IPR029033">
    <property type="entry name" value="His_PPase_superfam"/>
</dbReference>
<dbReference type="AlphaFoldDB" id="A0A1F8H1X1"/>
<comment type="similarity">
    <text evidence="3 15">Belongs to the class-I aminoacyl-tRNA synthetase family. IleS type 2 subfamily.</text>
</comment>
<dbReference type="GO" id="GO:0005737">
    <property type="term" value="C:cytoplasm"/>
    <property type="evidence" value="ECO:0007669"/>
    <property type="project" value="UniProtKB-SubCell"/>
</dbReference>
<feature type="domain" description="Aminoacyl-tRNA synthetase class Ia" evidence="16">
    <location>
        <begin position="15"/>
        <end position="506"/>
    </location>
</feature>
<dbReference type="GO" id="GO:0005524">
    <property type="term" value="F:ATP binding"/>
    <property type="evidence" value="ECO:0007669"/>
    <property type="project" value="UniProtKB-UniRule"/>
</dbReference>
<comment type="function">
    <text evidence="13 15">Catalyzes the attachment of isoleucine to tRNA(Ile). As IleRS can inadvertently accommodate and process structurally similar amino acids such as valine, to avoid such errors it has two additional distinct tRNA(Ile)-dependent editing activities. One activity is designated as 'pretransfer' editing and involves the hydrolysis of activated Val-AMP. The other activity is designated 'posttransfer' editing and involves deacylation of mischarged Val-tRNA(Ile).</text>
</comment>
<dbReference type="InterPro" id="IPR002301">
    <property type="entry name" value="Ile-tRNA-ligase"/>
</dbReference>
<keyword evidence="7 15" id="KW-0479">Metal-binding</keyword>
<keyword evidence="12 15" id="KW-0030">Aminoacyl-tRNA synthetase</keyword>
<dbReference type="InterPro" id="IPR014729">
    <property type="entry name" value="Rossmann-like_a/b/a_fold"/>
</dbReference>
<dbReference type="InterPro" id="IPR013155">
    <property type="entry name" value="M/V/L/I-tRNA-synth_anticd-bd"/>
</dbReference>
<evidence type="ECO:0000259" key="17">
    <source>
        <dbReference type="Pfam" id="PF08264"/>
    </source>
</evidence>
<dbReference type="GO" id="GO:0008270">
    <property type="term" value="F:zinc ion binding"/>
    <property type="evidence" value="ECO:0007669"/>
    <property type="project" value="UniProtKB-UniRule"/>
</dbReference>
<comment type="subunit">
    <text evidence="4 15">Monomer.</text>
</comment>
<evidence type="ECO:0000256" key="8">
    <source>
        <dbReference type="ARBA" id="ARBA00022741"/>
    </source>
</evidence>
<protein>
    <recommendedName>
        <fullName evidence="15">Isoleucine--tRNA ligase</fullName>
        <ecNumber evidence="15">6.1.1.5</ecNumber>
    </recommendedName>
    <alternativeName>
        <fullName evidence="15">Isoleucyl-tRNA synthetase</fullName>
        <shortName evidence="15">IleRS</shortName>
    </alternativeName>
</protein>
<keyword evidence="9 15" id="KW-0862">Zinc</keyword>
<keyword evidence="8 15" id="KW-0547">Nucleotide-binding</keyword>
<evidence type="ECO:0000256" key="10">
    <source>
        <dbReference type="ARBA" id="ARBA00022840"/>
    </source>
</evidence>
<evidence type="ECO:0000256" key="6">
    <source>
        <dbReference type="ARBA" id="ARBA00022598"/>
    </source>
</evidence>
<dbReference type="SUPFAM" id="SSF47323">
    <property type="entry name" value="Anticodon-binding domain of a subclass of class I aminoacyl-tRNA synthetases"/>
    <property type="match status" value="1"/>
</dbReference>
<organism evidence="18 19">
    <name type="scientific">Candidatus Yanofskybacteria bacterium RIFCSPLOWO2_02_FULL_45_10</name>
    <dbReference type="NCBI Taxonomy" id="1802706"/>
    <lineage>
        <taxon>Bacteria</taxon>
        <taxon>Candidatus Yanofskyibacteriota</taxon>
    </lineage>
</organism>
<dbReference type="InterPro" id="IPR013078">
    <property type="entry name" value="His_Pase_superF_clade-1"/>
</dbReference>
<dbReference type="HAMAP" id="MF_02003">
    <property type="entry name" value="Ile_tRNA_synth_type2"/>
    <property type="match status" value="1"/>
</dbReference>
<reference evidence="18 19" key="1">
    <citation type="journal article" date="2016" name="Nat. Commun.">
        <title>Thousands of microbial genomes shed light on interconnected biogeochemical processes in an aquifer system.</title>
        <authorList>
            <person name="Anantharaman K."/>
            <person name="Brown C.T."/>
            <person name="Hug L.A."/>
            <person name="Sharon I."/>
            <person name="Castelle C.J."/>
            <person name="Probst A.J."/>
            <person name="Thomas B.C."/>
            <person name="Singh A."/>
            <person name="Wilkins M.J."/>
            <person name="Karaoz U."/>
            <person name="Brodie E.L."/>
            <person name="Williams K.H."/>
            <person name="Hubbard S.S."/>
            <person name="Banfield J.F."/>
        </authorList>
    </citation>
    <scope>NUCLEOTIDE SEQUENCE [LARGE SCALE GENOMIC DNA]</scope>
</reference>
<evidence type="ECO:0000256" key="1">
    <source>
        <dbReference type="ARBA" id="ARBA00001947"/>
    </source>
</evidence>
<evidence type="ECO:0000256" key="12">
    <source>
        <dbReference type="ARBA" id="ARBA00023146"/>
    </source>
</evidence>
<dbReference type="EMBL" id="MGKU01000038">
    <property type="protein sequence ID" value="OGN31531.1"/>
    <property type="molecule type" value="Genomic_DNA"/>
</dbReference>
<keyword evidence="6 15" id="KW-0436">Ligase</keyword>
<evidence type="ECO:0000256" key="15">
    <source>
        <dbReference type="HAMAP-Rule" id="MF_02003"/>
    </source>
</evidence>
<evidence type="ECO:0000259" key="16">
    <source>
        <dbReference type="Pfam" id="PF00133"/>
    </source>
</evidence>
<evidence type="ECO:0000256" key="9">
    <source>
        <dbReference type="ARBA" id="ARBA00022833"/>
    </source>
</evidence>
<dbReference type="Pfam" id="PF19302">
    <property type="entry name" value="DUF5915"/>
    <property type="match status" value="1"/>
</dbReference>
<gene>
    <name evidence="15" type="primary">ileS</name>
    <name evidence="18" type="ORF">A3I32_00105</name>
</gene>
<keyword evidence="5 15" id="KW-0963">Cytoplasm</keyword>
<evidence type="ECO:0000256" key="13">
    <source>
        <dbReference type="ARBA" id="ARBA00025217"/>
    </source>
</evidence>
<dbReference type="SMART" id="SM00855">
    <property type="entry name" value="PGAM"/>
    <property type="match status" value="1"/>
</dbReference>
<dbReference type="SUPFAM" id="SSF52374">
    <property type="entry name" value="Nucleotidylyl transferase"/>
    <property type="match status" value="1"/>
</dbReference>
<evidence type="ECO:0000256" key="4">
    <source>
        <dbReference type="ARBA" id="ARBA00011245"/>
    </source>
</evidence>
<dbReference type="InterPro" id="IPR002300">
    <property type="entry name" value="aa-tRNA-synth_Ia"/>
</dbReference>
<dbReference type="Pfam" id="PF00133">
    <property type="entry name" value="tRNA-synt_1"/>
    <property type="match status" value="2"/>
</dbReference>
<evidence type="ECO:0000256" key="2">
    <source>
        <dbReference type="ARBA" id="ARBA00004496"/>
    </source>
</evidence>
<dbReference type="CDD" id="cd07067">
    <property type="entry name" value="HP_PGM_like"/>
    <property type="match status" value="1"/>
</dbReference>
<dbReference type="PANTHER" id="PTHR42780">
    <property type="entry name" value="SOLEUCYL-TRNA SYNTHETASE"/>
    <property type="match status" value="1"/>
</dbReference>
<dbReference type="CDD" id="cd07961">
    <property type="entry name" value="Anticodon_Ia_Ile_ABEc"/>
    <property type="match status" value="1"/>
</dbReference>
<comment type="subcellular location">
    <subcellularLocation>
        <location evidence="2 15">Cytoplasm</location>
    </subcellularLocation>
</comment>
<comment type="catalytic activity">
    <reaction evidence="14 15">
        <text>tRNA(Ile) + L-isoleucine + ATP = L-isoleucyl-tRNA(Ile) + AMP + diphosphate</text>
        <dbReference type="Rhea" id="RHEA:11060"/>
        <dbReference type="Rhea" id="RHEA-COMP:9666"/>
        <dbReference type="Rhea" id="RHEA-COMP:9695"/>
        <dbReference type="ChEBI" id="CHEBI:30616"/>
        <dbReference type="ChEBI" id="CHEBI:33019"/>
        <dbReference type="ChEBI" id="CHEBI:58045"/>
        <dbReference type="ChEBI" id="CHEBI:78442"/>
        <dbReference type="ChEBI" id="CHEBI:78528"/>
        <dbReference type="ChEBI" id="CHEBI:456215"/>
        <dbReference type="EC" id="6.1.1.5"/>
    </reaction>
</comment>
<feature type="domain" description="Aminoacyl-tRNA synthetase class Ia" evidence="16">
    <location>
        <begin position="707"/>
        <end position="834"/>
    </location>
</feature>
<dbReference type="STRING" id="1802706.A3I32_00105"/>
<dbReference type="GO" id="GO:0000049">
    <property type="term" value="F:tRNA binding"/>
    <property type="evidence" value="ECO:0007669"/>
    <property type="project" value="InterPro"/>
</dbReference>
<sequence length="1191" mass="136315">MANEELTPQQREEATLKFWEENKIFEKSLAQRRKAKPFVFFEGPPTANGRPGIHHFIGRAFKDLFNRYKTMRGYFVLRKSGWDTQGLPVEIETEKTLGLKSKREIEAYGVANFNQKARENVWLYQEEWERFTKRIGFWLDLKDPYITYDPKYIESLWSILSQINKRDLLFKSHKVVPYCTRCGTALSSHELAQGYQSVTENSVYLKFRIKNHELRIEQGVPVYILAWTTTPWTLPGNVALAVGENLEYRIAKKMDKNGVEYLILAANPIVEDKVFGGSDPVTVEYLKDMVMGKDLVGLKYEPLFNIPELQNEKSYQIYPADFVTTTDGTGVVHTAVMYGEDDYVLGDQLGLPKYHTVDKNGNFVASVPGLAGLYVKDPKTEALVINQLKEHGQLFKEEPYTHDYPFCWRCSTPLLYYATDAWFIGMTKLKEELIANNEKINWYPEHLKEGRFGEWLRNIRDWAFSRERYWGTPLPIWECKECKLHTVIGSYAELEAKRFRPANKYILMRHGERDDAANQLASSKLEDPIHITESGGKAVAKQAKILHEKFGKLEAIFSSDFIRTRETAEIIAQEFGTEIIYDARLREFNHGELSGRPIEEVHQALDLSPAGFKKTIGGGESWEMVRQRTGDFIREIDAKYEGKNILIVSHGDPLWILRGVMTVQSDEELLLARKESYLAQGEWCAVSLKNYPLGSDHRLDPHRPFIDEIVLACEQCHGPMRRVPEVGDIWFDSGAMPYAQWHYPFENKELVDGGKQFPADFICEAIDQTRGWFYSLLAVSTLLGREPAYKNVISYGHVLDEKGQKMSKSKGNIVNPWEVIEKYGVDATRWFFYSVNQPGESKLFADKEVEQKVRGVLGVLRNTVRFYELYADNKPVSEELGEPFGKTQGEPQTQLDHWLWSRLHGVIKLVTESMDHYDPTLAARTLEKFIIEDLSQWWLRRSRARFQRPQTPAEQIAALTFMRRTLLVVAKLIAPFTPFIAESVFVDLGGDSPTVLPNGNTGASKNESIHLADWPELNESAINPELENAMAKVQTIVTLALAIRKEKNIKVRQPLSRLMIKGASAPSDELVGLLKDELNVKEITWEPGGELGVEFDLNINDELRQEGWARELIRQIQDLRKEAGYGFADRIAARWQSDDPAVLTMLARWGESVKSNSGLSDLGKSDDQADLKIFRDLEIGDNKKIWLGLAN</sequence>
<comment type="caution">
    <text evidence="18">The sequence shown here is derived from an EMBL/GenBank/DDBJ whole genome shotgun (WGS) entry which is preliminary data.</text>
</comment>
<dbReference type="InterPro" id="IPR009008">
    <property type="entry name" value="Val/Leu/Ile-tRNA-synth_edit"/>
</dbReference>
<evidence type="ECO:0000313" key="18">
    <source>
        <dbReference type="EMBL" id="OGN31531.1"/>
    </source>
</evidence>
<dbReference type="Gene3D" id="3.40.50.620">
    <property type="entry name" value="HUPs"/>
    <property type="match status" value="3"/>
</dbReference>
<dbReference type="PRINTS" id="PR00984">
    <property type="entry name" value="TRNASYNTHILE"/>
</dbReference>
<evidence type="ECO:0000256" key="7">
    <source>
        <dbReference type="ARBA" id="ARBA00022723"/>
    </source>
</evidence>
<feature type="domain" description="Methionyl/Valyl/Leucyl/Isoleucyl-tRNA synthetase anticodon-binding" evidence="17">
    <location>
        <begin position="896"/>
        <end position="1056"/>
    </location>
</feature>
<dbReference type="Gene3D" id="1.10.730.10">
    <property type="entry name" value="Isoleucyl-tRNA Synthetase, Domain 1"/>
    <property type="match status" value="1"/>
</dbReference>
<dbReference type="GO" id="GO:0004822">
    <property type="term" value="F:isoleucine-tRNA ligase activity"/>
    <property type="evidence" value="ECO:0007669"/>
    <property type="project" value="UniProtKB-UniRule"/>
</dbReference>
<dbReference type="InterPro" id="IPR033709">
    <property type="entry name" value="Anticodon_Ile_ABEc"/>
</dbReference>
<keyword evidence="11 15" id="KW-0648">Protein biosynthesis</keyword>
<evidence type="ECO:0000313" key="19">
    <source>
        <dbReference type="Proteomes" id="UP000177494"/>
    </source>
</evidence>